<dbReference type="EnsemblMetazoa" id="G26128.1">
    <property type="protein sequence ID" value="G26128.1:cds"/>
    <property type="gene ID" value="G26128"/>
</dbReference>
<protein>
    <recommendedName>
        <fullName evidence="1">C2H2-type domain-containing protein</fullName>
    </recommendedName>
</protein>
<sequence>MECSFSQYSRITCNTNFNTKPSSQICSFNSCRDNIDAHLSKNRINPSSLCNEQELVKFRAGLFEHETDQFTICPNHRYYLGKGWKASKLCMLKPPLQTCNGKRKIEKATVTVQQSRYILEQFGILIPVGAGVCRKCRSDMVHAILDKDNPTESLHAPVNTYSEDTTITTVSEERASLDKIPCDFQHNKDCEYQEEYAASCSTQMSNADSQGSLWLPNSQDTDTSEHMDNPDIPHHDNSMKRKALDNFLQSCGLSPVKKQLKINWNLSSERTQYDYSMKTKQIFEQVVNVLAPGQGSHLLDSVMNSNPSTSSDKTLEILSTAYDLSSDWGTQRQILSVFANNFTFKEMSTCIPNLTKYRYTAARKHASEKGQGQPVQILPYTREGLSEHQIKCFIDFVMSPSVMTDSPFLETKLKLSNGELYQVPQIILNSVRSRVVEQYQTFCRESGISDVASDRSYMRILQAIEPNIRKSMKGLDNYAADGAKGIDDLKKIVNVLGKQLKGKEWEDGILLQLSNCKQYLKLDYKMHISLETEIPDHCCQFALSSDSGEYSVACSHSHDAACANCNDLYHVIEGIKQAAGEVEFESEDQKDDIPYSLSQSVKALEEWKKHLLRSVNQDRARSHVIENLSDGEVLIERDWAMKLLPMMYRESQSKWFAKRGMNWHITVGTYIINGVLHSHTIVHIFDNANQDAVTSNAILKDSVLKLKEKNQNLTKAFIRSDNAGCFHSVEAIFCIPLLNQVSALKVVQVDFADPQGGKSICDRRAAHIKGSIRNYVNEGNNVTTSNEFLSAVIKSNIKNVQVVTATPPCGIIVKKAVKIKDITTLNNFQYHDDHVLAFKQYQIGKGVKIINTSVHIYDNFPSVTILKSNFTDDVVKVPKPIAATEDINPAVSNRMSNDNDTNTQIADNSSFIFTCPEPHCLFTFMRYGNLSNHLDKGDHQCKTELKSLSDKSKVEYVRQIDTKQSMLVRRSINPSAECSTLVRGWALKNKRSVKRFSSEQIGFLKEMFQKGEMTGHKYDPEEVSVMMRTIKKNGKSRFSQDLFLNPSQISSFFSRLSIEKRKSAQNSYESEDFVAEEYENNIIDARSLTINMN</sequence>
<proteinExistence type="predicted"/>
<dbReference type="PANTHER" id="PTHR33845">
    <property type="entry name" value="C2H2-TYPE DOMAIN-CONTAINING PROTEIN"/>
    <property type="match status" value="1"/>
</dbReference>
<organism evidence="2 3">
    <name type="scientific">Magallana gigas</name>
    <name type="common">Pacific oyster</name>
    <name type="synonym">Crassostrea gigas</name>
    <dbReference type="NCBI Taxonomy" id="29159"/>
    <lineage>
        <taxon>Eukaryota</taxon>
        <taxon>Metazoa</taxon>
        <taxon>Spiralia</taxon>
        <taxon>Lophotrochozoa</taxon>
        <taxon>Mollusca</taxon>
        <taxon>Bivalvia</taxon>
        <taxon>Autobranchia</taxon>
        <taxon>Pteriomorphia</taxon>
        <taxon>Ostreida</taxon>
        <taxon>Ostreoidea</taxon>
        <taxon>Ostreidae</taxon>
        <taxon>Magallana</taxon>
    </lineage>
</organism>
<dbReference type="AlphaFoldDB" id="A0A8W8L6G0"/>
<accession>A0A8W8L6G0</accession>
<reference evidence="2" key="1">
    <citation type="submission" date="2022-08" db="UniProtKB">
        <authorList>
            <consortium name="EnsemblMetazoa"/>
        </authorList>
    </citation>
    <scope>IDENTIFICATION</scope>
    <source>
        <strain evidence="2">05x7-T-G4-1.051#20</strain>
    </source>
</reference>
<name>A0A8W8L6G0_MAGGI</name>
<dbReference type="Proteomes" id="UP000005408">
    <property type="component" value="Unassembled WGS sequence"/>
</dbReference>
<dbReference type="PROSITE" id="PS00028">
    <property type="entry name" value="ZINC_FINGER_C2H2_1"/>
    <property type="match status" value="1"/>
</dbReference>
<dbReference type="InterPro" id="IPR013087">
    <property type="entry name" value="Znf_C2H2_type"/>
</dbReference>
<keyword evidence="3" id="KW-1185">Reference proteome</keyword>
<feature type="domain" description="C2H2-type" evidence="1">
    <location>
        <begin position="915"/>
        <end position="939"/>
    </location>
</feature>
<dbReference type="PANTHER" id="PTHR33845:SF1">
    <property type="entry name" value="C2H2-TYPE DOMAIN-CONTAINING PROTEIN"/>
    <property type="match status" value="1"/>
</dbReference>
<evidence type="ECO:0000313" key="3">
    <source>
        <dbReference type="Proteomes" id="UP000005408"/>
    </source>
</evidence>
<evidence type="ECO:0000313" key="2">
    <source>
        <dbReference type="EnsemblMetazoa" id="G26128.1:cds"/>
    </source>
</evidence>
<evidence type="ECO:0000259" key="1">
    <source>
        <dbReference type="PROSITE" id="PS00028"/>
    </source>
</evidence>